<dbReference type="InterPro" id="IPR005837">
    <property type="entry name" value="FliP"/>
</dbReference>
<evidence type="ECO:0000256" key="11">
    <source>
        <dbReference type="ARBA" id="ARBA00023225"/>
    </source>
</evidence>
<keyword evidence="14" id="KW-1185">Reference proteome</keyword>
<dbReference type="Pfam" id="PF00813">
    <property type="entry name" value="FliP"/>
    <property type="match status" value="1"/>
</dbReference>
<feature type="transmembrane region" description="Helical" evidence="12">
    <location>
        <begin position="246"/>
        <end position="267"/>
    </location>
</feature>
<keyword evidence="10" id="KW-0975">Bacterial flagellum</keyword>
<keyword evidence="3 12" id="KW-0813">Transport</keyword>
<evidence type="ECO:0000256" key="3">
    <source>
        <dbReference type="ARBA" id="ARBA00022448"/>
    </source>
</evidence>
<comment type="similarity">
    <text evidence="1 12">Belongs to the FliP/MopC/SpaP family.</text>
</comment>
<feature type="transmembrane region" description="Helical" evidence="12">
    <location>
        <begin position="75"/>
        <end position="101"/>
    </location>
</feature>
<gene>
    <name evidence="12 13" type="primary">fliP</name>
    <name evidence="13" type="ORF">QNA08_09380</name>
</gene>
<proteinExistence type="inferred from homology"/>
<sequence length="272" mass="29357">MWQGQRKDCAARGSRPRLPYRGGVQRRVLVLGISTLLVLGGLHIASAPAFAQSINLDLGPGGGVTERALQLVALVTLLSLAPSILVMVTSFTRIVVVLSLLRSAIGTQTAPPNAVITSLALFLTAFVMAPTFREAYTVGVEPLVGGQITQPQAFERAAAPFRTFMLRHVREKDLALFLDLSKQPRPASPQETSLTVLVPAFMISELRRAFEIGFLIFVPFLIIDLVIASILMSVGMMMLPPVTVALPFKLIFFVLVDGWSLIAGSLVQSYGS</sequence>
<evidence type="ECO:0000313" key="13">
    <source>
        <dbReference type="EMBL" id="MDJ1158444.1"/>
    </source>
</evidence>
<evidence type="ECO:0000256" key="8">
    <source>
        <dbReference type="ARBA" id="ARBA00022989"/>
    </source>
</evidence>
<evidence type="ECO:0000313" key="14">
    <source>
        <dbReference type="Proteomes" id="UP001321492"/>
    </source>
</evidence>
<keyword evidence="11 12" id="KW-1006">Bacterial flagellum protein export</keyword>
<keyword evidence="13" id="KW-0282">Flagellum</keyword>
<dbReference type="PANTHER" id="PTHR30587:SF0">
    <property type="entry name" value="FLAGELLAR BIOSYNTHETIC PROTEIN FLIP"/>
    <property type="match status" value="1"/>
</dbReference>
<evidence type="ECO:0000256" key="7">
    <source>
        <dbReference type="ARBA" id="ARBA00022927"/>
    </source>
</evidence>
<name>A0ABT7AGE6_9HYPH</name>
<keyword evidence="9 12" id="KW-0472">Membrane</keyword>
<dbReference type="InterPro" id="IPR005838">
    <property type="entry name" value="T3SS_IM_P"/>
</dbReference>
<keyword evidence="7 12" id="KW-0653">Protein transport</keyword>
<comment type="caution">
    <text evidence="13">The sequence shown here is derived from an EMBL/GenBank/DDBJ whole genome shotgun (WGS) entry which is preliminary data.</text>
</comment>
<dbReference type="PANTHER" id="PTHR30587">
    <property type="entry name" value="FLAGELLAR BIOSYNTHETIC PROTEIN FLIP"/>
    <property type="match status" value="1"/>
</dbReference>
<evidence type="ECO:0000256" key="9">
    <source>
        <dbReference type="ARBA" id="ARBA00023136"/>
    </source>
</evidence>
<accession>A0ABT7AGE6</accession>
<dbReference type="PRINTS" id="PR00951">
    <property type="entry name" value="FLGBIOSNFLIP"/>
</dbReference>
<evidence type="ECO:0000256" key="12">
    <source>
        <dbReference type="RuleBase" id="RU362069"/>
    </source>
</evidence>
<keyword evidence="13" id="KW-0969">Cilium</keyword>
<dbReference type="PROSITE" id="PS01060">
    <property type="entry name" value="FLIP_1"/>
    <property type="match status" value="1"/>
</dbReference>
<evidence type="ECO:0000256" key="10">
    <source>
        <dbReference type="ARBA" id="ARBA00023143"/>
    </source>
</evidence>
<comment type="function">
    <text evidence="12">Plays a role in the flagellum-specific transport system.</text>
</comment>
<comment type="caution">
    <text evidence="12">Lacks conserved residue(s) required for the propagation of feature annotation.</text>
</comment>
<dbReference type="Proteomes" id="UP001321492">
    <property type="component" value="Unassembled WGS sequence"/>
</dbReference>
<protein>
    <recommendedName>
        <fullName evidence="2 12">Flagellar biosynthetic protein FliP</fullName>
    </recommendedName>
</protein>
<evidence type="ECO:0000256" key="5">
    <source>
        <dbReference type="ARBA" id="ARBA00022692"/>
    </source>
</evidence>
<dbReference type="PROSITE" id="PS01061">
    <property type="entry name" value="FLIP_2"/>
    <property type="match status" value="1"/>
</dbReference>
<dbReference type="EMBL" id="JASJEV010000005">
    <property type="protein sequence ID" value="MDJ1158444.1"/>
    <property type="molecule type" value="Genomic_DNA"/>
</dbReference>
<evidence type="ECO:0000256" key="4">
    <source>
        <dbReference type="ARBA" id="ARBA00022475"/>
    </source>
</evidence>
<evidence type="ECO:0000256" key="6">
    <source>
        <dbReference type="ARBA" id="ARBA00022795"/>
    </source>
</evidence>
<evidence type="ECO:0000256" key="1">
    <source>
        <dbReference type="ARBA" id="ARBA00006257"/>
    </source>
</evidence>
<feature type="transmembrane region" description="Helical" evidence="12">
    <location>
        <begin position="212"/>
        <end position="234"/>
    </location>
</feature>
<organism evidence="13 14">
    <name type="scientific">Chelatococcus albus</name>
    <dbReference type="NCBI Taxonomy" id="3047466"/>
    <lineage>
        <taxon>Bacteria</taxon>
        <taxon>Pseudomonadati</taxon>
        <taxon>Pseudomonadota</taxon>
        <taxon>Alphaproteobacteria</taxon>
        <taxon>Hyphomicrobiales</taxon>
        <taxon>Chelatococcaceae</taxon>
        <taxon>Chelatococcus</taxon>
    </lineage>
</organism>
<keyword evidence="13" id="KW-0966">Cell projection</keyword>
<keyword evidence="4 12" id="KW-1003">Cell membrane</keyword>
<keyword evidence="6 12" id="KW-1005">Bacterial flagellum biogenesis</keyword>
<reference evidence="13 14" key="1">
    <citation type="submission" date="2023-05" db="EMBL/GenBank/DDBJ databases">
        <title>Chelatococcus sp. nov., a moderately thermophilic bacterium isolated from hot spring microbial mat.</title>
        <authorList>
            <person name="Hu C.-J."/>
            <person name="Li W.-J."/>
        </authorList>
    </citation>
    <scope>NUCLEOTIDE SEQUENCE [LARGE SCALE GENOMIC DNA]</scope>
    <source>
        <strain evidence="13 14">SYSU G07232</strain>
    </source>
</reference>
<comment type="subcellular location">
    <subcellularLocation>
        <location evidence="12">Cell membrane</location>
        <topology evidence="12">Multi-pass membrane protein</topology>
    </subcellularLocation>
    <subcellularLocation>
        <location evidence="12">Bacterial flagellum basal body</location>
    </subcellularLocation>
</comment>
<keyword evidence="5 12" id="KW-0812">Transmembrane</keyword>
<evidence type="ECO:0000256" key="2">
    <source>
        <dbReference type="ARBA" id="ARBA00021714"/>
    </source>
</evidence>
<keyword evidence="8 12" id="KW-1133">Transmembrane helix</keyword>
<dbReference type="NCBIfam" id="TIGR01103">
    <property type="entry name" value="fliP"/>
    <property type="match status" value="1"/>
</dbReference>
<dbReference type="PRINTS" id="PR01302">
    <property type="entry name" value="TYPE3IMPPROT"/>
</dbReference>
<dbReference type="NCBIfam" id="NF009438">
    <property type="entry name" value="PRK12797.1"/>
    <property type="match status" value="1"/>
</dbReference>